<dbReference type="Gene3D" id="3.30.230.10">
    <property type="match status" value="1"/>
</dbReference>
<dbReference type="OrthoDB" id="9769912at2"/>
<dbReference type="GO" id="GO:0004413">
    <property type="term" value="F:homoserine kinase activity"/>
    <property type="evidence" value="ECO:0007669"/>
    <property type="project" value="UniProtKB-UniRule"/>
</dbReference>
<evidence type="ECO:0000256" key="1">
    <source>
        <dbReference type="ARBA" id="ARBA00022605"/>
    </source>
</evidence>
<dbReference type="PRINTS" id="PR00958">
    <property type="entry name" value="HOMSERKINASE"/>
</dbReference>
<dbReference type="InterPro" id="IPR014721">
    <property type="entry name" value="Ribsml_uS5_D2-typ_fold_subgr"/>
</dbReference>
<evidence type="ECO:0000256" key="7">
    <source>
        <dbReference type="HAMAP-Rule" id="MF_00384"/>
    </source>
</evidence>
<dbReference type="SUPFAM" id="SSF54211">
    <property type="entry name" value="Ribosomal protein S5 domain 2-like"/>
    <property type="match status" value="1"/>
</dbReference>
<feature type="domain" description="GHMP kinase C-terminal" evidence="10">
    <location>
        <begin position="208"/>
        <end position="282"/>
    </location>
</feature>
<dbReference type="AlphaFoldDB" id="A0A1H5UL45"/>
<dbReference type="Proteomes" id="UP000236738">
    <property type="component" value="Unassembled WGS sequence"/>
</dbReference>
<reference evidence="12" key="1">
    <citation type="submission" date="2016-10" db="EMBL/GenBank/DDBJ databases">
        <authorList>
            <person name="Varghese N."/>
            <person name="Submissions S."/>
        </authorList>
    </citation>
    <scope>NUCLEOTIDE SEQUENCE [LARGE SCALE GENOMIC DNA]</scope>
    <source>
        <strain evidence="12">DSM 21580</strain>
    </source>
</reference>
<dbReference type="RefSeq" id="WP_103912817.1">
    <property type="nucleotide sequence ID" value="NZ_FNUS01000001.1"/>
</dbReference>
<evidence type="ECO:0000313" key="11">
    <source>
        <dbReference type="EMBL" id="SEF75793.1"/>
    </source>
</evidence>
<keyword evidence="2 7" id="KW-0808">Transferase</keyword>
<evidence type="ECO:0000256" key="6">
    <source>
        <dbReference type="ARBA" id="ARBA00022840"/>
    </source>
</evidence>
<evidence type="ECO:0000256" key="5">
    <source>
        <dbReference type="ARBA" id="ARBA00022777"/>
    </source>
</evidence>
<dbReference type="GO" id="GO:0005737">
    <property type="term" value="C:cytoplasm"/>
    <property type="evidence" value="ECO:0007669"/>
    <property type="project" value="UniProtKB-SubCell"/>
</dbReference>
<keyword evidence="12" id="KW-1185">Reference proteome</keyword>
<keyword evidence="5 7" id="KW-0418">Kinase</keyword>
<dbReference type="InterPro" id="IPR013750">
    <property type="entry name" value="GHMP_kinase_C_dom"/>
</dbReference>
<dbReference type="InterPro" id="IPR006204">
    <property type="entry name" value="GHMP_kinase_N_dom"/>
</dbReference>
<evidence type="ECO:0000313" key="12">
    <source>
        <dbReference type="Proteomes" id="UP000236738"/>
    </source>
</evidence>
<comment type="pathway">
    <text evidence="7">Amino-acid biosynthesis; L-threonine biosynthesis; L-threonine from L-aspartate: step 4/5.</text>
</comment>
<dbReference type="Pfam" id="PF00288">
    <property type="entry name" value="GHMP_kinases_N"/>
    <property type="match status" value="1"/>
</dbReference>
<comment type="similarity">
    <text evidence="7">Belongs to the GHMP kinase family. Homoserine kinase subfamily.</text>
</comment>
<comment type="function">
    <text evidence="7">Catalyzes the ATP-dependent phosphorylation of L-homoserine to L-homoserine phosphate.</text>
</comment>
<dbReference type="Pfam" id="PF08544">
    <property type="entry name" value="GHMP_kinases_C"/>
    <property type="match status" value="1"/>
</dbReference>
<sequence>MNEIKIFCPATIANLSCGFDVLGLCLDTAGDEMIIKKSNTKGVRINKIVGADLPLETENNVAGVSLLAMLEEVEADFGFEIEIYKNIKAGSGIGSSAASSAGAVFGANELLGKPFTRKELIKFAMQGEKLASGNAHADNVAPALLGGFTLVRSSNPLDVIRIESPEELFATVIHPQIELKTSDARSVLKKTVSLKSAITQWGNVGGLVAGLYTKDYDLIGRSLHDEIIEPIRSLLIPGFNLIKNSALENGALGAGISGSGPSIFSLCRGNEIAQKIAAGMGKIYDDLDVPYEIHVSKINPDGIKIISTNP</sequence>
<accession>A0A1H5UL45</accession>
<dbReference type="Gene3D" id="3.30.70.890">
    <property type="entry name" value="GHMP kinase, C-terminal domain"/>
    <property type="match status" value="1"/>
</dbReference>
<comment type="catalytic activity">
    <reaction evidence="7">
        <text>L-homoserine + ATP = O-phospho-L-homoserine + ADP + H(+)</text>
        <dbReference type="Rhea" id="RHEA:13985"/>
        <dbReference type="ChEBI" id="CHEBI:15378"/>
        <dbReference type="ChEBI" id="CHEBI:30616"/>
        <dbReference type="ChEBI" id="CHEBI:57476"/>
        <dbReference type="ChEBI" id="CHEBI:57590"/>
        <dbReference type="ChEBI" id="CHEBI:456216"/>
        <dbReference type="EC" id="2.7.1.39"/>
    </reaction>
</comment>
<dbReference type="GO" id="GO:0005524">
    <property type="term" value="F:ATP binding"/>
    <property type="evidence" value="ECO:0007669"/>
    <property type="project" value="UniProtKB-UniRule"/>
</dbReference>
<keyword evidence="7" id="KW-0963">Cytoplasm</keyword>
<keyword evidence="1 7" id="KW-0028">Amino-acid biosynthesis</keyword>
<dbReference type="EMBL" id="FNUS01000001">
    <property type="protein sequence ID" value="SEF75793.1"/>
    <property type="molecule type" value="Genomic_DNA"/>
</dbReference>
<keyword evidence="3 7" id="KW-0791">Threonine biosynthesis</keyword>
<feature type="domain" description="GHMP kinase N-terminal" evidence="9">
    <location>
        <begin position="68"/>
        <end position="147"/>
    </location>
</feature>
<dbReference type="PANTHER" id="PTHR20861">
    <property type="entry name" value="HOMOSERINE/4-DIPHOSPHOCYTIDYL-2-C-METHYL-D-ERYTHRITOL KINASE"/>
    <property type="match status" value="1"/>
</dbReference>
<dbReference type="SUPFAM" id="SSF55060">
    <property type="entry name" value="GHMP Kinase, C-terminal domain"/>
    <property type="match status" value="1"/>
</dbReference>
<dbReference type="PANTHER" id="PTHR20861:SF1">
    <property type="entry name" value="HOMOSERINE KINASE"/>
    <property type="match status" value="1"/>
</dbReference>
<keyword evidence="6 7" id="KW-0067">ATP-binding</keyword>
<evidence type="ECO:0000256" key="4">
    <source>
        <dbReference type="ARBA" id="ARBA00022741"/>
    </source>
</evidence>
<gene>
    <name evidence="7" type="primary">thrB</name>
    <name evidence="11" type="ORF">SAMN05421847_0834</name>
</gene>
<dbReference type="EC" id="2.7.1.39" evidence="7 8"/>
<dbReference type="UniPathway" id="UPA00050">
    <property type="reaction ID" value="UER00064"/>
</dbReference>
<dbReference type="InterPro" id="IPR020568">
    <property type="entry name" value="Ribosomal_Su5_D2-typ_SF"/>
</dbReference>
<keyword evidence="4 7" id="KW-0547">Nucleotide-binding</keyword>
<evidence type="ECO:0000256" key="2">
    <source>
        <dbReference type="ARBA" id="ARBA00022679"/>
    </source>
</evidence>
<dbReference type="NCBIfam" id="NF002288">
    <property type="entry name" value="PRK01212.1-4"/>
    <property type="match status" value="1"/>
</dbReference>
<dbReference type="NCBIfam" id="TIGR00191">
    <property type="entry name" value="thrB"/>
    <property type="match status" value="1"/>
</dbReference>
<dbReference type="InterPro" id="IPR000870">
    <property type="entry name" value="Homoserine_kinase"/>
</dbReference>
<dbReference type="GO" id="GO:0009088">
    <property type="term" value="P:threonine biosynthetic process"/>
    <property type="evidence" value="ECO:0007669"/>
    <property type="project" value="UniProtKB-UniRule"/>
</dbReference>
<protein>
    <recommendedName>
        <fullName evidence="7 8">Homoserine kinase</fullName>
        <shortName evidence="7">HK</shortName>
        <shortName evidence="7">HSK</shortName>
        <ecNumber evidence="7 8">2.7.1.39</ecNumber>
    </recommendedName>
</protein>
<comment type="caution">
    <text evidence="7">Lacks conserved residue(s) required for the propagation of feature annotation.</text>
</comment>
<evidence type="ECO:0000256" key="8">
    <source>
        <dbReference type="NCBIfam" id="TIGR00191"/>
    </source>
</evidence>
<proteinExistence type="inferred from homology"/>
<name>A0A1H5UL45_9FLAO</name>
<evidence type="ECO:0000259" key="9">
    <source>
        <dbReference type="Pfam" id="PF00288"/>
    </source>
</evidence>
<dbReference type="HAMAP" id="MF_00384">
    <property type="entry name" value="Homoser_kinase"/>
    <property type="match status" value="1"/>
</dbReference>
<evidence type="ECO:0000259" key="10">
    <source>
        <dbReference type="Pfam" id="PF08544"/>
    </source>
</evidence>
<organism evidence="11 12">
    <name type="scientific">Halpernia humi</name>
    <dbReference type="NCBI Taxonomy" id="493375"/>
    <lineage>
        <taxon>Bacteria</taxon>
        <taxon>Pseudomonadati</taxon>
        <taxon>Bacteroidota</taxon>
        <taxon>Flavobacteriia</taxon>
        <taxon>Flavobacteriales</taxon>
        <taxon>Weeksellaceae</taxon>
        <taxon>Chryseobacterium group</taxon>
        <taxon>Halpernia</taxon>
    </lineage>
</organism>
<dbReference type="PIRSF" id="PIRSF000676">
    <property type="entry name" value="Homoser_kin"/>
    <property type="match status" value="1"/>
</dbReference>
<comment type="subcellular location">
    <subcellularLocation>
        <location evidence="7">Cytoplasm</location>
    </subcellularLocation>
</comment>
<evidence type="ECO:0000256" key="3">
    <source>
        <dbReference type="ARBA" id="ARBA00022697"/>
    </source>
</evidence>
<dbReference type="InterPro" id="IPR036554">
    <property type="entry name" value="GHMP_kinase_C_sf"/>
</dbReference>